<accession>A0AAV0J3X9</accession>
<evidence type="ECO:0000313" key="1">
    <source>
        <dbReference type="EMBL" id="CAI0402855.1"/>
    </source>
</evidence>
<dbReference type="AlphaFoldDB" id="A0AAV0J3X9"/>
<dbReference type="EMBL" id="CAMGYJ010000004">
    <property type="protein sequence ID" value="CAI0402855.1"/>
    <property type="molecule type" value="Genomic_DNA"/>
</dbReference>
<protein>
    <submittedName>
        <fullName evidence="2">Uncharacterized protein</fullName>
    </submittedName>
</protein>
<dbReference type="EMBL" id="CAMGYJ010000004">
    <property type="protein sequence ID" value="CAI0403710.1"/>
    <property type="molecule type" value="Genomic_DNA"/>
</dbReference>
<evidence type="ECO:0000313" key="3">
    <source>
        <dbReference type="Proteomes" id="UP001154282"/>
    </source>
</evidence>
<organism evidence="2 3">
    <name type="scientific">Linum tenue</name>
    <dbReference type="NCBI Taxonomy" id="586396"/>
    <lineage>
        <taxon>Eukaryota</taxon>
        <taxon>Viridiplantae</taxon>
        <taxon>Streptophyta</taxon>
        <taxon>Embryophyta</taxon>
        <taxon>Tracheophyta</taxon>
        <taxon>Spermatophyta</taxon>
        <taxon>Magnoliopsida</taxon>
        <taxon>eudicotyledons</taxon>
        <taxon>Gunneridae</taxon>
        <taxon>Pentapetalae</taxon>
        <taxon>rosids</taxon>
        <taxon>fabids</taxon>
        <taxon>Malpighiales</taxon>
        <taxon>Linaceae</taxon>
        <taxon>Linum</taxon>
    </lineage>
</organism>
<evidence type="ECO:0000313" key="2">
    <source>
        <dbReference type="EMBL" id="CAI0403710.1"/>
    </source>
</evidence>
<name>A0AAV0J3X9_9ROSI</name>
<keyword evidence="3" id="KW-1185">Reference proteome</keyword>
<dbReference type="Proteomes" id="UP001154282">
    <property type="component" value="Unassembled WGS sequence"/>
</dbReference>
<gene>
    <name evidence="1" type="ORF">LITE_LOCUS11795</name>
    <name evidence="2" type="ORF">LITE_LOCUS12175</name>
</gene>
<sequence>MEDLPVDLPTPLMSNVTAVSPLMESLEAMPCMMTWQPPSFE</sequence>
<reference evidence="2" key="1">
    <citation type="submission" date="2022-08" db="EMBL/GenBank/DDBJ databases">
        <authorList>
            <person name="Gutierrez-Valencia J."/>
        </authorList>
    </citation>
    <scope>NUCLEOTIDE SEQUENCE</scope>
</reference>
<comment type="caution">
    <text evidence="2">The sequence shown here is derived from an EMBL/GenBank/DDBJ whole genome shotgun (WGS) entry which is preliminary data.</text>
</comment>
<proteinExistence type="predicted"/>